<dbReference type="Gene3D" id="3.20.20.300">
    <property type="entry name" value="Glycoside hydrolase, family 3, N-terminal domain"/>
    <property type="match status" value="1"/>
</dbReference>
<dbReference type="InterPro" id="IPR017853">
    <property type="entry name" value="GH"/>
</dbReference>
<dbReference type="InterPro" id="IPR013783">
    <property type="entry name" value="Ig-like_fold"/>
</dbReference>
<dbReference type="PANTHER" id="PTHR30620">
    <property type="entry name" value="PERIPLASMIC BETA-GLUCOSIDASE-RELATED"/>
    <property type="match status" value="1"/>
</dbReference>
<dbReference type="InterPro" id="IPR036962">
    <property type="entry name" value="Glyco_hydro_3_N_sf"/>
</dbReference>
<dbReference type="InterPro" id="IPR051915">
    <property type="entry name" value="Cellulose_Degrad_GH3"/>
</dbReference>
<dbReference type="AlphaFoldDB" id="A0A0B2A325"/>
<feature type="domain" description="Fibronectin type III-like" evidence="7">
    <location>
        <begin position="645"/>
        <end position="716"/>
    </location>
</feature>
<evidence type="ECO:0000313" key="8">
    <source>
        <dbReference type="EMBL" id="KHK97445.1"/>
    </source>
</evidence>
<keyword evidence="4" id="KW-0732">Signal</keyword>
<dbReference type="InterPro" id="IPR026891">
    <property type="entry name" value="Fn3-like"/>
</dbReference>
<dbReference type="SUPFAM" id="SSF52279">
    <property type="entry name" value="Beta-D-glucan exohydrolase, C-terminal domain"/>
    <property type="match status" value="1"/>
</dbReference>
<keyword evidence="9" id="KW-1185">Reference proteome</keyword>
<accession>A0A0B2A325</accession>
<dbReference type="SMART" id="SM01217">
    <property type="entry name" value="Fn3_like"/>
    <property type="match status" value="1"/>
</dbReference>
<dbReference type="GO" id="GO:0008422">
    <property type="term" value="F:beta-glucosidase activity"/>
    <property type="evidence" value="ECO:0007669"/>
    <property type="project" value="UniProtKB-EC"/>
</dbReference>
<dbReference type="STRING" id="1348253.LK09_11810"/>
<comment type="catalytic activity">
    <reaction evidence="1">
        <text>Hydrolysis of terminal, non-reducing beta-D-glucosyl residues with release of beta-D-glucose.</text>
        <dbReference type="EC" id="3.2.1.21"/>
    </reaction>
</comment>
<protein>
    <recommendedName>
        <fullName evidence="3">beta-glucosidase</fullName>
        <ecNumber evidence="3">3.2.1.21</ecNumber>
    </recommendedName>
</protein>
<dbReference type="GO" id="GO:0009251">
    <property type="term" value="P:glucan catabolic process"/>
    <property type="evidence" value="ECO:0007669"/>
    <property type="project" value="TreeGrafter"/>
</dbReference>
<dbReference type="InterPro" id="IPR002772">
    <property type="entry name" value="Glyco_hydro_3_C"/>
</dbReference>
<name>A0A0B2A325_9MICO</name>
<keyword evidence="5 8" id="KW-0378">Hydrolase</keyword>
<evidence type="ECO:0000313" key="9">
    <source>
        <dbReference type="Proteomes" id="UP000031030"/>
    </source>
</evidence>
<dbReference type="InterPro" id="IPR036881">
    <property type="entry name" value="Glyco_hydro_3_C_sf"/>
</dbReference>
<evidence type="ECO:0000256" key="6">
    <source>
        <dbReference type="ARBA" id="ARBA00023295"/>
    </source>
</evidence>
<proteinExistence type="inferred from homology"/>
<dbReference type="OrthoDB" id="3187421at2"/>
<evidence type="ECO:0000256" key="4">
    <source>
        <dbReference type="ARBA" id="ARBA00022729"/>
    </source>
</evidence>
<organism evidence="8 9">
    <name type="scientific">Microbacterium mangrovi</name>
    <dbReference type="NCBI Taxonomy" id="1348253"/>
    <lineage>
        <taxon>Bacteria</taxon>
        <taxon>Bacillati</taxon>
        <taxon>Actinomycetota</taxon>
        <taxon>Actinomycetes</taxon>
        <taxon>Micrococcales</taxon>
        <taxon>Microbacteriaceae</taxon>
        <taxon>Microbacterium</taxon>
    </lineage>
</organism>
<comment type="similarity">
    <text evidence="2">Belongs to the glycosyl hydrolase 3 family.</text>
</comment>
<comment type="caution">
    <text evidence="8">The sequence shown here is derived from an EMBL/GenBank/DDBJ whole genome shotgun (WGS) entry which is preliminary data.</text>
</comment>
<dbReference type="InterPro" id="IPR001764">
    <property type="entry name" value="Glyco_hydro_3_N"/>
</dbReference>
<dbReference type="Proteomes" id="UP000031030">
    <property type="component" value="Unassembled WGS sequence"/>
</dbReference>
<dbReference type="EC" id="3.2.1.21" evidence="3"/>
<evidence type="ECO:0000256" key="2">
    <source>
        <dbReference type="ARBA" id="ARBA00005336"/>
    </source>
</evidence>
<keyword evidence="6" id="KW-0326">Glycosidase</keyword>
<dbReference type="Gene3D" id="2.60.40.10">
    <property type="entry name" value="Immunoglobulins"/>
    <property type="match status" value="1"/>
</dbReference>
<reference evidence="8 9" key="1">
    <citation type="submission" date="2014-11" db="EMBL/GenBank/DDBJ databases">
        <title>Genome sequence of Microbacterium mangrovi MUSC 115(T).</title>
        <authorList>
            <person name="Lee L.-H."/>
        </authorList>
    </citation>
    <scope>NUCLEOTIDE SEQUENCE [LARGE SCALE GENOMIC DNA]</scope>
    <source>
        <strain evidence="8 9">MUSC 115</strain>
    </source>
</reference>
<evidence type="ECO:0000256" key="1">
    <source>
        <dbReference type="ARBA" id="ARBA00000448"/>
    </source>
</evidence>
<gene>
    <name evidence="8" type="ORF">LK09_11810</name>
</gene>
<dbReference type="Pfam" id="PF01915">
    <property type="entry name" value="Glyco_hydro_3_C"/>
    <property type="match status" value="1"/>
</dbReference>
<dbReference type="SUPFAM" id="SSF51445">
    <property type="entry name" value="(Trans)glycosidases"/>
    <property type="match status" value="1"/>
</dbReference>
<dbReference type="Gene3D" id="3.40.50.1700">
    <property type="entry name" value="Glycoside hydrolase family 3 C-terminal domain"/>
    <property type="match status" value="1"/>
</dbReference>
<evidence type="ECO:0000256" key="5">
    <source>
        <dbReference type="ARBA" id="ARBA00022801"/>
    </source>
</evidence>
<dbReference type="Pfam" id="PF14310">
    <property type="entry name" value="Fn3-like"/>
    <property type="match status" value="1"/>
</dbReference>
<evidence type="ECO:0000256" key="3">
    <source>
        <dbReference type="ARBA" id="ARBA00012744"/>
    </source>
</evidence>
<dbReference type="RefSeq" id="WP_039399467.1">
    <property type="nucleotide sequence ID" value="NZ_JTDK01000010.1"/>
</dbReference>
<dbReference type="PANTHER" id="PTHR30620:SF16">
    <property type="entry name" value="LYSOSOMAL BETA GLUCOSIDASE"/>
    <property type="match status" value="1"/>
</dbReference>
<dbReference type="Pfam" id="PF00933">
    <property type="entry name" value="Glyco_hydro_3"/>
    <property type="match status" value="1"/>
</dbReference>
<dbReference type="EMBL" id="JTDK01000010">
    <property type="protein sequence ID" value="KHK97445.1"/>
    <property type="molecule type" value="Genomic_DNA"/>
</dbReference>
<sequence length="733" mass="77749">MSIDIEELLGRMTWPQKLLQLQIVWRQDAAERDALVRRGLGSTFWPPSAAEADALQRIAVEETELGIPLLIGLDVVHGQFTIFPTPLAQAASFDPQTAVDDARVSAIEARSHGVNWTFSPMVDVTRDPRWGRVVEGFGEDVHLSSVFTAAKVRGYQGDGPAAGDSVAACLKHFVAYGAAEAGRDYNTADVSDRRLRETYLETFRIGVEAGAVTVMASFNSLNGHPMHGNHALLTGVLKREWGFDGVVVGDADGVAQLVDHGVAPDERAAVALALESGIDIVMGGTLLVDGAGIPLLTPADVSPERIDDAVRRVLRLKDRLGLFAAPSADPASAVGTTPAHRELARRAAERCPVLLTNGGSLPLPATGRILLAGPYARSLDHLGAWVQHFATPADQSLAEALARRLPDVAWDVADGPDFFTVSDGQIRDLVARADAADLVVLALGEPSRLSGEAASRADITLPDAQRRVIHALADAGARVVVVLATGRPLVVEDWVDRVDAVLCTWHLGVEGPAAIAATLSGAVNPGGRVPMTFPRAVGQVPIHHDHERTGRPPRTGGGLVGSPASFVDPVTGFAGPNNTDDHYTSKFLDLPLGPRFDFGHGLSYTTFALDDLTVSADAITIGELREGSAEVAVTVRNTGDRAGDDVLMLFVTDEVASVAQPVRRLRGFRRIPLAAGGSARVAFRLDATDLEFWADGSRRLLEPGDFTLTVSDGTSSLTTRLELTACARSEASA</sequence>
<evidence type="ECO:0000259" key="7">
    <source>
        <dbReference type="SMART" id="SM01217"/>
    </source>
</evidence>
<dbReference type="PRINTS" id="PR00133">
    <property type="entry name" value="GLHYDRLASE3"/>
</dbReference>